<dbReference type="SMART" id="SM00558">
    <property type="entry name" value="JmjC"/>
    <property type="match status" value="1"/>
</dbReference>
<dbReference type="InterPro" id="IPR003347">
    <property type="entry name" value="JmjC_dom"/>
</dbReference>
<feature type="compositionally biased region" description="Basic and acidic residues" evidence="4">
    <location>
        <begin position="58"/>
        <end position="70"/>
    </location>
</feature>
<comment type="subcellular location">
    <subcellularLocation>
        <location evidence="1">Nucleus</location>
    </subcellularLocation>
</comment>
<protein>
    <recommendedName>
        <fullName evidence="5">JmjC domain-containing protein</fullName>
    </recommendedName>
</protein>
<accession>A0A1B6MIV3</accession>
<evidence type="ECO:0000256" key="4">
    <source>
        <dbReference type="SAM" id="MobiDB-lite"/>
    </source>
</evidence>
<keyword evidence="3" id="KW-0539">Nucleus</keyword>
<feature type="compositionally biased region" description="Basic and acidic residues" evidence="4">
    <location>
        <begin position="39"/>
        <end position="50"/>
    </location>
</feature>
<dbReference type="GO" id="GO:0046872">
    <property type="term" value="F:metal ion binding"/>
    <property type="evidence" value="ECO:0007669"/>
    <property type="project" value="UniProtKB-KW"/>
</dbReference>
<feature type="non-terminal residue" evidence="6">
    <location>
        <position position="1175"/>
    </location>
</feature>
<organism evidence="6">
    <name type="scientific">Graphocephala atropunctata</name>
    <dbReference type="NCBI Taxonomy" id="36148"/>
    <lineage>
        <taxon>Eukaryota</taxon>
        <taxon>Metazoa</taxon>
        <taxon>Ecdysozoa</taxon>
        <taxon>Arthropoda</taxon>
        <taxon>Hexapoda</taxon>
        <taxon>Insecta</taxon>
        <taxon>Pterygota</taxon>
        <taxon>Neoptera</taxon>
        <taxon>Paraneoptera</taxon>
        <taxon>Hemiptera</taxon>
        <taxon>Auchenorrhyncha</taxon>
        <taxon>Membracoidea</taxon>
        <taxon>Cicadellidae</taxon>
        <taxon>Cicadellinae</taxon>
        <taxon>Cicadellini</taxon>
        <taxon>Graphocephala</taxon>
    </lineage>
</organism>
<dbReference type="PANTHER" id="PTHR12549">
    <property type="entry name" value="JMJC DOMAIN-CONTAINING HISTONE DEMETHYLATION PROTEIN"/>
    <property type="match status" value="1"/>
</dbReference>
<dbReference type="PROSITE" id="PS51184">
    <property type="entry name" value="JMJC"/>
    <property type="match status" value="1"/>
</dbReference>
<dbReference type="GO" id="GO:0000785">
    <property type="term" value="C:chromatin"/>
    <property type="evidence" value="ECO:0007669"/>
    <property type="project" value="TreeGrafter"/>
</dbReference>
<evidence type="ECO:0000256" key="2">
    <source>
        <dbReference type="ARBA" id="ARBA00022723"/>
    </source>
</evidence>
<proteinExistence type="predicted"/>
<gene>
    <name evidence="6" type="ORF">g.12654</name>
</gene>
<sequence>METIDISNILRSAGKYPTPSYLDLGLCGRIPKPGNVSQDDVHKSVEDNRILPKRKHYGEKDNKEETKRKTPKICEGELSGKKKPVSALRTPTQCNTKAEYRIEHLKMAGESFLQNGPCSKLASRLTKCQECKWASQNSSQPTSKILCRFDAFRRLRYTKSGNVTMAGFLDPHRDATQEDLRMWLPQPVSSSPARDMETSLFLLLHVGTQFCQLLQQEREAIAINMADTKTVAWKRMVQGVREMCDVCKTALFNFHWVCPKCGFVVCIDCYKSRRNGLSKKWLLCTNGRGHGQDTLMLTQIVPGDCLEILGRKLHQQQTKCCNCDSETSNSSCDVDKSSNIYDLALHEALESACSSPLLANTMSSMLERNETRPLDLLGETEPHLMKQSENNESMKVTRKVVKHQKNKVVDELLVSTPLMENSESDITRNKDMLADEKHFNDNERMEELTVRQQRYLENGQVKEKLEMFIGFDDRTDNGEKDLERVLICPNVNQITDKTLDSELLKTSFENEQTKEKVKILQNMVQYCNNNQMMDGLDLLNRFETEEMEVDLQVFVNSNSNEMTNKVILSPSTSNVQNKVSEMTTWQVSVNYSNNNEIKNSSTSKLELDHTENGQWTKKIEIQQQIIGPSIDKEISEDRHTMPPKTLLECNKIDQSVETLKSYMENFCDIPEPGEVILQEVVDNIDSNQVVDERIGSQLIKHPQHDKTKCNEDILRPPEYDSSNGNGEQLLNPLQFIDISNNAKSKDRMETYQRTVGSCKQGDLTVKPQLESETSENKNLNDILMILEPIDEDTNNNQTNRSVPQVTENSNWVVDKLASPRTDREDRSTTKLEDTLAARIQDSWRVLQEACPLTSTASKSLFSDVPHSWLCGGRLLHLHKPNHLGNFKLFQERWQRGQPVLVSDVTKHLDKNLWHPESFARDFGDTRNVLVDCMTGRPVHGHFMRDFWEGFKSSNSRLKDEEGNPMLLKLKDWPPGDDFAEMLPSRYANLMNVLPMGEYTGRSGSLNLVSCLPDCFVPPDLGPKMYSAYGSALHPSKGSTNLHLDVSDAVNVLVYVEVSNNSMEHTRAVYRVIDKACGDRQTRRVRKKTMIPGALWHIYAASDAAKIRSLLTRVAAERGQIMEPHQDPIHDQNWYLDSELRARLLAECDVEGYAIVQCLGDAIFIPAGAPHQVQNL</sequence>
<dbReference type="GO" id="GO:0032454">
    <property type="term" value="F:histone H3K9 demethylase activity"/>
    <property type="evidence" value="ECO:0007669"/>
    <property type="project" value="InterPro"/>
</dbReference>
<evidence type="ECO:0000256" key="1">
    <source>
        <dbReference type="ARBA" id="ARBA00004123"/>
    </source>
</evidence>
<dbReference type="SUPFAM" id="SSF51197">
    <property type="entry name" value="Clavaminate synthase-like"/>
    <property type="match status" value="1"/>
</dbReference>
<dbReference type="Pfam" id="PF02373">
    <property type="entry name" value="JmjC"/>
    <property type="match status" value="1"/>
</dbReference>
<evidence type="ECO:0000313" key="6">
    <source>
        <dbReference type="EMBL" id="JAT35878.1"/>
    </source>
</evidence>
<dbReference type="PANTHER" id="PTHR12549:SF38">
    <property type="entry name" value="JMJC DOMAIN-CONTAINING HISTONE DEMETHYLASE 2, ISOFORM A"/>
    <property type="match status" value="1"/>
</dbReference>
<evidence type="ECO:0000259" key="5">
    <source>
        <dbReference type="PROSITE" id="PS51184"/>
    </source>
</evidence>
<feature type="region of interest" description="Disordered" evidence="4">
    <location>
        <begin position="35"/>
        <end position="70"/>
    </location>
</feature>
<name>A0A1B6MIV3_9HEMI</name>
<reference evidence="6" key="1">
    <citation type="submission" date="2015-11" db="EMBL/GenBank/DDBJ databases">
        <title>De novo transcriptome assembly of four potential Pierce s Disease insect vectors from Arizona vineyards.</title>
        <authorList>
            <person name="Tassone E.E."/>
        </authorList>
    </citation>
    <scope>NUCLEOTIDE SEQUENCE</scope>
</reference>
<dbReference type="AlphaFoldDB" id="A0A1B6MIV3"/>
<dbReference type="GO" id="GO:0031490">
    <property type="term" value="F:chromatin DNA binding"/>
    <property type="evidence" value="ECO:0007669"/>
    <property type="project" value="TreeGrafter"/>
</dbReference>
<dbReference type="GO" id="GO:0000118">
    <property type="term" value="C:histone deacetylase complex"/>
    <property type="evidence" value="ECO:0007669"/>
    <property type="project" value="TreeGrafter"/>
</dbReference>
<dbReference type="CDD" id="cd02208">
    <property type="entry name" value="cupin_RmlC-like"/>
    <property type="match status" value="1"/>
</dbReference>
<dbReference type="EMBL" id="GEBQ01004099">
    <property type="protein sequence ID" value="JAT35878.1"/>
    <property type="molecule type" value="Transcribed_RNA"/>
</dbReference>
<dbReference type="GO" id="GO:0003712">
    <property type="term" value="F:transcription coregulator activity"/>
    <property type="evidence" value="ECO:0007669"/>
    <property type="project" value="TreeGrafter"/>
</dbReference>
<dbReference type="Gene3D" id="2.60.120.650">
    <property type="entry name" value="Cupin"/>
    <property type="match status" value="1"/>
</dbReference>
<keyword evidence="2" id="KW-0479">Metal-binding</keyword>
<evidence type="ECO:0000256" key="3">
    <source>
        <dbReference type="ARBA" id="ARBA00023242"/>
    </source>
</evidence>
<dbReference type="InterPro" id="IPR045109">
    <property type="entry name" value="LSDs-like"/>
</dbReference>
<feature type="domain" description="JmjC" evidence="5">
    <location>
        <begin position="982"/>
        <end position="1175"/>
    </location>
</feature>
<dbReference type="GO" id="GO:0006357">
    <property type="term" value="P:regulation of transcription by RNA polymerase II"/>
    <property type="evidence" value="ECO:0007669"/>
    <property type="project" value="TreeGrafter"/>
</dbReference>